<gene>
    <name evidence="8" type="ORF">PECAL_1P20210</name>
</gene>
<dbReference type="CDD" id="cd00009">
    <property type="entry name" value="AAA"/>
    <property type="match status" value="1"/>
</dbReference>
<dbReference type="OrthoDB" id="9982946at2759"/>
<dbReference type="InterPro" id="IPR003960">
    <property type="entry name" value="ATPase_AAA_CS"/>
</dbReference>
<dbReference type="SUPFAM" id="SSF50692">
    <property type="entry name" value="ADC-like"/>
    <property type="match status" value="1"/>
</dbReference>
<dbReference type="Gene3D" id="3.40.50.300">
    <property type="entry name" value="P-loop containing nucleotide triphosphate hydrolases"/>
    <property type="match status" value="2"/>
</dbReference>
<dbReference type="Pfam" id="PF17862">
    <property type="entry name" value="AAA_lid_3"/>
    <property type="match status" value="1"/>
</dbReference>
<evidence type="ECO:0000256" key="4">
    <source>
        <dbReference type="ARBA" id="ARBA00022840"/>
    </source>
</evidence>
<name>A0A8J2WU44_9STRA</name>
<dbReference type="InterPro" id="IPR027417">
    <property type="entry name" value="P-loop_NTPase"/>
</dbReference>
<feature type="domain" description="AAA+ ATPase" evidence="7">
    <location>
        <begin position="259"/>
        <end position="408"/>
    </location>
</feature>
<comment type="catalytic activity">
    <reaction evidence="6">
        <text>ATP + H2O = ADP + phosphate + H(+)</text>
        <dbReference type="Rhea" id="RHEA:13065"/>
        <dbReference type="ChEBI" id="CHEBI:15377"/>
        <dbReference type="ChEBI" id="CHEBI:15378"/>
        <dbReference type="ChEBI" id="CHEBI:30616"/>
        <dbReference type="ChEBI" id="CHEBI:43474"/>
        <dbReference type="ChEBI" id="CHEBI:456216"/>
        <dbReference type="EC" id="3.6.4.6"/>
    </reaction>
</comment>
<dbReference type="FunFam" id="3.40.50.300:FF:000187">
    <property type="entry name" value="Vesicular-fusion ATPase SEC18"/>
    <property type="match status" value="1"/>
</dbReference>
<evidence type="ECO:0000256" key="1">
    <source>
        <dbReference type="ARBA" id="ARBA00006914"/>
    </source>
</evidence>
<keyword evidence="3 6" id="KW-0547">Nucleotide-binding</keyword>
<keyword evidence="6" id="KW-0931">ER-Golgi transport</keyword>
<keyword evidence="6" id="KW-0963">Cytoplasm</keyword>
<dbReference type="GO" id="GO:0035494">
    <property type="term" value="P:SNARE complex disassembly"/>
    <property type="evidence" value="ECO:0007669"/>
    <property type="project" value="InterPro"/>
</dbReference>
<dbReference type="InterPro" id="IPR009010">
    <property type="entry name" value="Asp_de-COase-like_dom_sf"/>
</dbReference>
<evidence type="ECO:0000313" key="9">
    <source>
        <dbReference type="Proteomes" id="UP000789595"/>
    </source>
</evidence>
<dbReference type="SUPFAM" id="SSF52540">
    <property type="entry name" value="P-loop containing nucleoside triphosphate hydrolases"/>
    <property type="match status" value="2"/>
</dbReference>
<keyword evidence="2 6" id="KW-0813">Transport</keyword>
<comment type="function">
    <text evidence="6">Required for vesicle-mediated transport. Catalyzes the fusion of transport vesicles within the Golgi cisternae. Is also required for transport from the endoplasmic reticulum to the Golgi stack. Seems to function as a fusion protein required for the delivery of cargo proteins to all compartments of the Golgi stack independent of vesicle origin.</text>
</comment>
<dbReference type="GO" id="GO:0043001">
    <property type="term" value="P:Golgi to plasma membrane protein transport"/>
    <property type="evidence" value="ECO:0007669"/>
    <property type="project" value="TreeGrafter"/>
</dbReference>
<dbReference type="InterPro" id="IPR039812">
    <property type="entry name" value="Vesicle-fus_ATPase"/>
</dbReference>
<evidence type="ECO:0000256" key="6">
    <source>
        <dbReference type="RuleBase" id="RU367045"/>
    </source>
</evidence>
<keyword evidence="6" id="KW-0460">Magnesium</keyword>
<dbReference type="InterPro" id="IPR003593">
    <property type="entry name" value="AAA+_ATPase"/>
</dbReference>
<proteinExistence type="inferred from homology"/>
<dbReference type="AlphaFoldDB" id="A0A8J2WU44"/>
<dbReference type="FunFam" id="3.40.50.300:FF:000166">
    <property type="entry name" value="vesicle-fusing ATPase isoform X1"/>
    <property type="match status" value="1"/>
</dbReference>
<evidence type="ECO:0000313" key="8">
    <source>
        <dbReference type="EMBL" id="CAH0365575.1"/>
    </source>
</evidence>
<keyword evidence="4 6" id="KW-0067">ATP-binding</keyword>
<comment type="caution">
    <text evidence="8">The sequence shown here is derived from an EMBL/GenBank/DDBJ whole genome shotgun (WGS) entry which is preliminary data.</text>
</comment>
<feature type="domain" description="AAA+ ATPase" evidence="7">
    <location>
        <begin position="544"/>
        <end position="681"/>
    </location>
</feature>
<organism evidence="8 9">
    <name type="scientific">Pelagomonas calceolata</name>
    <dbReference type="NCBI Taxonomy" id="35677"/>
    <lineage>
        <taxon>Eukaryota</taxon>
        <taxon>Sar</taxon>
        <taxon>Stramenopiles</taxon>
        <taxon>Ochrophyta</taxon>
        <taxon>Pelagophyceae</taxon>
        <taxon>Pelagomonadales</taxon>
        <taxon>Pelagomonadaceae</taxon>
        <taxon>Pelagomonas</taxon>
    </lineage>
</organism>
<dbReference type="PANTHER" id="PTHR23078:SF3">
    <property type="entry name" value="VESICLE-FUSING ATPASE"/>
    <property type="match status" value="1"/>
</dbReference>
<dbReference type="EMBL" id="CAKKNE010000001">
    <property type="protein sequence ID" value="CAH0365575.1"/>
    <property type="molecule type" value="Genomic_DNA"/>
</dbReference>
<dbReference type="Proteomes" id="UP000789595">
    <property type="component" value="Unassembled WGS sequence"/>
</dbReference>
<dbReference type="Gene3D" id="2.40.40.20">
    <property type="match status" value="1"/>
</dbReference>
<protein>
    <recommendedName>
        <fullName evidence="6">Vesicle-fusing ATPase</fullName>
        <ecNumber evidence="6">3.6.4.6</ecNumber>
    </recommendedName>
</protein>
<dbReference type="InterPro" id="IPR041569">
    <property type="entry name" value="AAA_lid_3"/>
</dbReference>
<keyword evidence="9" id="KW-1185">Reference proteome</keyword>
<dbReference type="GO" id="GO:0016887">
    <property type="term" value="F:ATP hydrolysis activity"/>
    <property type="evidence" value="ECO:0007669"/>
    <property type="project" value="InterPro"/>
</dbReference>
<keyword evidence="6" id="KW-0378">Hydrolase</keyword>
<comment type="similarity">
    <text evidence="1 6">Belongs to the AAA ATPase family.</text>
</comment>
<keyword evidence="6" id="KW-0479">Metal-binding</keyword>
<evidence type="ECO:0000256" key="2">
    <source>
        <dbReference type="ARBA" id="ARBA00022448"/>
    </source>
</evidence>
<dbReference type="FunFam" id="1.10.8.60:FF:000115">
    <property type="entry name" value="N-ethylmaleimide-sensitive fusion protein, putative"/>
    <property type="match status" value="1"/>
</dbReference>
<sequence>MAEFAGTLLCAKTPHTTLAYTNRIYLHSTDFAAYKGAAPPQGTPADEVLLALTGDSGKELVYSAQANPPGTEIKAGTVGLSGPQRTALGLELSAPMRATPYKPTIDQQLSAVRLSCAPYRKGPLTIDAQQLADHLAKKYTGQVFVVGQKFMCALDPKQLLYLTVDGMEFTQSTGSHLGQLHGGLTKVLPFKGCSNPDFKVEKEPVEARGVQQQSLFTSDFDFAKLGIGGLGNEFDTIFRRAFASRIYPAHIIQQMGISHVRGMLLYGPPGCGKTLIARQIGKVLNAREPKIVNGPEVLDKYVGASEEKIRELFADAEAEQQSEGDRSMLHTIIFDEMACDAICKSRGSVRDGTGVSDSIVNQLLSKIDGVDSLNNILVIGMTNRKDMIDEAILRPGRLELHVEIGLPDEKGRLQILDIKTASMRKAGRLQKDAVDALPELAGRTKNFSGAELEGLVKSAASYALRRCVDVAGDNAIDEASLKVEKRDFDHALDSGEACAAFGAKAASLEPLYRNGIVDFGRSFREVDDALRRLVEQVRTSAKTPLMTVLLEGRAHTGKTALAARTAVTSEFPFVRLLSADSMIGFSESAKCQAIQKVFLDSYKSPLSIIVIDDVERLIEYTPVGPRFSNTVLQTLLVLLKKAPDEENRRLLVIATTSVSNHLEDLQLTDAFNVQLRCPQLEEPSEIEAALRHLVADATQRSSIASAITKPLGIKQLLMVLEMARGDHGVDANDFAACLHQFLGV</sequence>
<dbReference type="GO" id="GO:0006891">
    <property type="term" value="P:intra-Golgi vesicle-mediated transport"/>
    <property type="evidence" value="ECO:0007669"/>
    <property type="project" value="TreeGrafter"/>
</dbReference>
<reference evidence="8" key="1">
    <citation type="submission" date="2021-11" db="EMBL/GenBank/DDBJ databases">
        <authorList>
            <consortium name="Genoscope - CEA"/>
            <person name="William W."/>
        </authorList>
    </citation>
    <scope>NUCLEOTIDE SEQUENCE</scope>
</reference>
<dbReference type="Pfam" id="PF00004">
    <property type="entry name" value="AAA"/>
    <property type="match status" value="2"/>
</dbReference>
<accession>A0A8J2WU44</accession>
<dbReference type="InterPro" id="IPR003959">
    <property type="entry name" value="ATPase_AAA_core"/>
</dbReference>
<evidence type="ECO:0000256" key="5">
    <source>
        <dbReference type="ARBA" id="ARBA00022927"/>
    </source>
</evidence>
<dbReference type="EC" id="3.6.4.6" evidence="6"/>
<dbReference type="PANTHER" id="PTHR23078">
    <property type="entry name" value="VESICULAR-FUSION PROTEIN NSF"/>
    <property type="match status" value="1"/>
</dbReference>
<evidence type="ECO:0000259" key="7">
    <source>
        <dbReference type="SMART" id="SM00382"/>
    </source>
</evidence>
<dbReference type="SMART" id="SM00382">
    <property type="entry name" value="AAA"/>
    <property type="match status" value="2"/>
</dbReference>
<dbReference type="PROSITE" id="PS00674">
    <property type="entry name" value="AAA"/>
    <property type="match status" value="1"/>
</dbReference>
<comment type="subcellular location">
    <subcellularLocation>
        <location evidence="6">Cytoplasm</location>
    </subcellularLocation>
</comment>
<comment type="cofactor">
    <cofactor evidence="6">
        <name>Mg(2+)</name>
        <dbReference type="ChEBI" id="CHEBI:18420"/>
    </cofactor>
    <text evidence="6">Binds 1 Mg(2+) ion per subunit.</text>
</comment>
<dbReference type="GO" id="GO:0005795">
    <property type="term" value="C:Golgi stack"/>
    <property type="evidence" value="ECO:0007669"/>
    <property type="project" value="TreeGrafter"/>
</dbReference>
<evidence type="ECO:0000256" key="3">
    <source>
        <dbReference type="ARBA" id="ARBA00022741"/>
    </source>
</evidence>
<dbReference type="Gene3D" id="1.10.8.60">
    <property type="match status" value="1"/>
</dbReference>
<keyword evidence="5 6" id="KW-0653">Protein transport</keyword>
<dbReference type="GO" id="GO:0046872">
    <property type="term" value="F:metal ion binding"/>
    <property type="evidence" value="ECO:0007669"/>
    <property type="project" value="UniProtKB-UniRule"/>
</dbReference>
<dbReference type="GO" id="GO:0005524">
    <property type="term" value="F:ATP binding"/>
    <property type="evidence" value="ECO:0007669"/>
    <property type="project" value="UniProtKB-UniRule"/>
</dbReference>